<feature type="non-terminal residue" evidence="1">
    <location>
        <position position="39"/>
    </location>
</feature>
<protein>
    <submittedName>
        <fullName evidence="1">Uncharacterized protein</fullName>
    </submittedName>
</protein>
<reference evidence="1" key="1">
    <citation type="journal article" date="2015" name="Nature">
        <title>Complex archaea that bridge the gap between prokaryotes and eukaryotes.</title>
        <authorList>
            <person name="Spang A."/>
            <person name="Saw J.H."/>
            <person name="Jorgensen S.L."/>
            <person name="Zaremba-Niedzwiedzka K."/>
            <person name="Martijn J."/>
            <person name="Lind A.E."/>
            <person name="van Eijk R."/>
            <person name="Schleper C."/>
            <person name="Guy L."/>
            <person name="Ettema T.J."/>
        </authorList>
    </citation>
    <scope>NUCLEOTIDE SEQUENCE</scope>
</reference>
<sequence>MQQLNIYDLPSRCLNQKHQPRRAKLLVDLGRKRVQEKEI</sequence>
<accession>A0A0F9B9I3</accession>
<evidence type="ECO:0000313" key="1">
    <source>
        <dbReference type="EMBL" id="KKL18290.1"/>
    </source>
</evidence>
<dbReference type="EMBL" id="LAZR01038927">
    <property type="protein sequence ID" value="KKL18290.1"/>
    <property type="molecule type" value="Genomic_DNA"/>
</dbReference>
<name>A0A0F9B9I3_9ZZZZ</name>
<comment type="caution">
    <text evidence="1">The sequence shown here is derived from an EMBL/GenBank/DDBJ whole genome shotgun (WGS) entry which is preliminary data.</text>
</comment>
<proteinExistence type="predicted"/>
<gene>
    <name evidence="1" type="ORF">LCGC14_2476990</name>
</gene>
<dbReference type="AlphaFoldDB" id="A0A0F9B9I3"/>
<organism evidence="1">
    <name type="scientific">marine sediment metagenome</name>
    <dbReference type="NCBI Taxonomy" id="412755"/>
    <lineage>
        <taxon>unclassified sequences</taxon>
        <taxon>metagenomes</taxon>
        <taxon>ecological metagenomes</taxon>
    </lineage>
</organism>